<organism evidence="1 2">
    <name type="scientific">Hufsiella ginkgonis</name>
    <dbReference type="NCBI Taxonomy" id="2695274"/>
    <lineage>
        <taxon>Bacteria</taxon>
        <taxon>Pseudomonadati</taxon>
        <taxon>Bacteroidota</taxon>
        <taxon>Sphingobacteriia</taxon>
        <taxon>Sphingobacteriales</taxon>
        <taxon>Sphingobacteriaceae</taxon>
        <taxon>Hufsiella</taxon>
    </lineage>
</organism>
<evidence type="ECO:0000313" key="2">
    <source>
        <dbReference type="Proteomes" id="UP000451233"/>
    </source>
</evidence>
<protein>
    <submittedName>
        <fullName evidence="1">DUF4270 family protein</fullName>
    </submittedName>
</protein>
<name>A0A7K1XSW1_9SPHI</name>
<keyword evidence="2" id="KW-1185">Reference proteome</keyword>
<dbReference type="AlphaFoldDB" id="A0A7K1XSW1"/>
<gene>
    <name evidence="1" type="ORF">GS398_01535</name>
</gene>
<dbReference type="Pfam" id="PF14092">
    <property type="entry name" value="DUF4270"/>
    <property type="match status" value="1"/>
</dbReference>
<dbReference type="PROSITE" id="PS51257">
    <property type="entry name" value="PROKAR_LIPOPROTEIN"/>
    <property type="match status" value="1"/>
</dbReference>
<evidence type="ECO:0000313" key="1">
    <source>
        <dbReference type="EMBL" id="MXV13967.1"/>
    </source>
</evidence>
<comment type="caution">
    <text evidence="1">The sequence shown here is derived from an EMBL/GenBank/DDBJ whole genome shotgun (WGS) entry which is preliminary data.</text>
</comment>
<accession>A0A7K1XSW1</accession>
<dbReference type="EMBL" id="WVHS01000001">
    <property type="protein sequence ID" value="MXV13967.1"/>
    <property type="molecule type" value="Genomic_DNA"/>
</dbReference>
<dbReference type="RefSeq" id="WP_160904981.1">
    <property type="nucleotide sequence ID" value="NZ_WVHS01000001.1"/>
</dbReference>
<dbReference type="InterPro" id="IPR025366">
    <property type="entry name" value="DUF4270"/>
</dbReference>
<dbReference type="Proteomes" id="UP000451233">
    <property type="component" value="Unassembled WGS sequence"/>
</dbReference>
<sequence>MRYNRLDLLTLLVSLFIFSSCSKVDDSVGLDVDPQNQIDAKLVDTASIRTNTVKDDTVATNGLSQHPFGYLQDSELGTTEANIALTITSPTTDLSFGTSPVLDSAVLVLKYGNEFYGDSVSSQYRVDVRELNETFTNTTAYYNTKVWNVKPDVVGGKLFKKFTIHDSVRVNYIRDAKRDTMITRSPHIRIPINAAFINNKFFNAPAGTFATTTAFQAYMKGLYLSINKTQSTGKGGIGFFDLATADSSRLEIYYRNIAGTTIDTNFVNFGVTATNAAASIVHTYSTAVQTQLSNPAQQFPTVYVKPLAGLRTRVFFPYITKLKELGNITINKAELVIQVADTQLDPAQRLTLYRTDIASQRVDVPDNNLNDPRYLSEFSFGGGYDKTRKRYIINVTSYIQDLISGKLTQYGAYLAPLSIYNTRTNGDLAVPTTIAYRSVLGGGNSTSYKMKLNIIYTRVK</sequence>
<proteinExistence type="predicted"/>
<reference evidence="1 2" key="1">
    <citation type="submission" date="2019-11" db="EMBL/GenBank/DDBJ databases">
        <title>Pedobacter sp. HMF7056 Genome sequencing and assembly.</title>
        <authorList>
            <person name="Kang H."/>
            <person name="Kim H."/>
            <person name="Joh K."/>
        </authorList>
    </citation>
    <scope>NUCLEOTIDE SEQUENCE [LARGE SCALE GENOMIC DNA]</scope>
    <source>
        <strain evidence="1 2">HMF7056</strain>
    </source>
</reference>